<feature type="transmembrane region" description="Helical" evidence="1">
    <location>
        <begin position="38"/>
        <end position="57"/>
    </location>
</feature>
<dbReference type="Proteomes" id="UP000579153">
    <property type="component" value="Unassembled WGS sequence"/>
</dbReference>
<evidence type="ECO:0000313" key="2">
    <source>
        <dbReference type="EMBL" id="MBB5775390.1"/>
    </source>
</evidence>
<proteinExistence type="predicted"/>
<dbReference type="RefSeq" id="WP_185069080.1">
    <property type="nucleotide sequence ID" value="NZ_JACHMB010000001.1"/>
</dbReference>
<keyword evidence="1" id="KW-0812">Transmembrane</keyword>
<keyword evidence="1" id="KW-0472">Membrane</keyword>
<keyword evidence="3" id="KW-1185">Reference proteome</keyword>
<sequence>MNMPAERDLPEGRHQLLKEFVMTEIEKTPRTRISRFKLLAPVGALAAAAAVAAPLLLGSPAYAVDKTPDGLIDITINEAKDPAKLQADLQALGAKVVVSYVPNGKKCGPEPRAARFLSKEEAPLAVFPPPESHDAAFVIDPKVIKEGQTGVLEFSVSDDEKVAGIWARVAEGPVADCQLVDTTGAPLSH</sequence>
<evidence type="ECO:0000256" key="1">
    <source>
        <dbReference type="SAM" id="Phobius"/>
    </source>
</evidence>
<dbReference type="AlphaFoldDB" id="A0A7W9L9A7"/>
<protein>
    <submittedName>
        <fullName evidence="2">Uncharacterized protein</fullName>
    </submittedName>
</protein>
<evidence type="ECO:0000313" key="3">
    <source>
        <dbReference type="Proteomes" id="UP000579153"/>
    </source>
</evidence>
<accession>A0A7W9L9A7</accession>
<reference evidence="2 3" key="1">
    <citation type="submission" date="2020-08" db="EMBL/GenBank/DDBJ databases">
        <title>Sequencing the genomes of 1000 actinobacteria strains.</title>
        <authorList>
            <person name="Klenk H.-P."/>
        </authorList>
    </citation>
    <scope>NUCLEOTIDE SEQUENCE [LARGE SCALE GENOMIC DNA]</scope>
    <source>
        <strain evidence="2 3">DSM 45507</strain>
    </source>
</reference>
<dbReference type="EMBL" id="JACHMB010000001">
    <property type="protein sequence ID" value="MBB5775390.1"/>
    <property type="molecule type" value="Genomic_DNA"/>
</dbReference>
<name>A0A7W9L9A7_9ACTN</name>
<organism evidence="2 3">
    <name type="scientific">Nonomuraea jabiensis</name>
    <dbReference type="NCBI Taxonomy" id="882448"/>
    <lineage>
        <taxon>Bacteria</taxon>
        <taxon>Bacillati</taxon>
        <taxon>Actinomycetota</taxon>
        <taxon>Actinomycetes</taxon>
        <taxon>Streptosporangiales</taxon>
        <taxon>Streptosporangiaceae</taxon>
        <taxon>Nonomuraea</taxon>
    </lineage>
</organism>
<gene>
    <name evidence="2" type="ORF">HD596_002146</name>
</gene>
<comment type="caution">
    <text evidence="2">The sequence shown here is derived from an EMBL/GenBank/DDBJ whole genome shotgun (WGS) entry which is preliminary data.</text>
</comment>
<keyword evidence="1" id="KW-1133">Transmembrane helix</keyword>